<dbReference type="Gene3D" id="3.40.50.1820">
    <property type="entry name" value="alpha/beta hydrolase"/>
    <property type="match status" value="1"/>
</dbReference>
<dbReference type="OrthoDB" id="9777090at2"/>
<dbReference type="AlphaFoldDB" id="A0A1H9T8U7"/>
<dbReference type="PANTHER" id="PTHR12277:SF81">
    <property type="entry name" value="PROTEIN ABHD13"/>
    <property type="match status" value="1"/>
</dbReference>
<accession>A0A1H9T8U7</accession>
<dbReference type="EMBL" id="FOGV01000009">
    <property type="protein sequence ID" value="SER93581.1"/>
    <property type="molecule type" value="Genomic_DNA"/>
</dbReference>
<dbReference type="Proteomes" id="UP000199318">
    <property type="component" value="Unassembled WGS sequence"/>
</dbReference>
<dbReference type="InterPro" id="IPR029058">
    <property type="entry name" value="AB_hydrolase_fold"/>
</dbReference>
<dbReference type="SUPFAM" id="SSF53474">
    <property type="entry name" value="alpha/beta-Hydrolases"/>
    <property type="match status" value="1"/>
</dbReference>
<keyword evidence="1" id="KW-0812">Transmembrane</keyword>
<gene>
    <name evidence="3" type="ORF">SAMN05444126_10940</name>
</gene>
<protein>
    <recommendedName>
        <fullName evidence="2">Serine aminopeptidase S33 domain-containing protein</fullName>
    </recommendedName>
</protein>
<keyword evidence="1" id="KW-0472">Membrane</keyword>
<dbReference type="RefSeq" id="WP_093072651.1">
    <property type="nucleotide sequence ID" value="NZ_FOGV01000009.1"/>
</dbReference>
<evidence type="ECO:0000259" key="2">
    <source>
        <dbReference type="Pfam" id="PF12146"/>
    </source>
</evidence>
<feature type="domain" description="Serine aminopeptidase S33" evidence="2">
    <location>
        <begin position="113"/>
        <end position="191"/>
    </location>
</feature>
<dbReference type="Pfam" id="PF12146">
    <property type="entry name" value="Hydrolase_4"/>
    <property type="match status" value="1"/>
</dbReference>
<comment type="caution">
    <text evidence="3">The sequence shown here is derived from an EMBL/GenBank/DDBJ whole genome shotgun (WGS) entry which is preliminary data.</text>
</comment>
<organism evidence="3 4">
    <name type="scientific">Salisediminibacterium halotolerans</name>
    <dbReference type="NCBI Taxonomy" id="517425"/>
    <lineage>
        <taxon>Bacteria</taxon>
        <taxon>Bacillati</taxon>
        <taxon>Bacillota</taxon>
        <taxon>Bacilli</taxon>
        <taxon>Bacillales</taxon>
        <taxon>Bacillaceae</taxon>
        <taxon>Salisediminibacterium</taxon>
    </lineage>
</organism>
<proteinExistence type="predicted"/>
<keyword evidence="1" id="KW-1133">Transmembrane helix</keyword>
<evidence type="ECO:0000313" key="4">
    <source>
        <dbReference type="Proteomes" id="UP000199318"/>
    </source>
</evidence>
<name>A0A1H9T8U7_9BACI</name>
<evidence type="ECO:0000256" key="1">
    <source>
        <dbReference type="SAM" id="Phobius"/>
    </source>
</evidence>
<keyword evidence="4" id="KW-1185">Reference proteome</keyword>
<feature type="transmembrane region" description="Helical" evidence="1">
    <location>
        <begin position="15"/>
        <end position="33"/>
    </location>
</feature>
<reference evidence="4" key="1">
    <citation type="submission" date="2016-10" db="EMBL/GenBank/DDBJ databases">
        <authorList>
            <person name="de Groot N.N."/>
        </authorList>
    </citation>
    <scope>NUCLEOTIDE SEQUENCE [LARGE SCALE GENOMIC DNA]</scope>
    <source>
        <strain evidence="4">10nlg</strain>
    </source>
</reference>
<dbReference type="InterPro" id="IPR022742">
    <property type="entry name" value="Hydrolase_4"/>
</dbReference>
<dbReference type="PANTHER" id="PTHR12277">
    <property type="entry name" value="ALPHA/BETA HYDROLASE DOMAIN-CONTAINING PROTEIN"/>
    <property type="match status" value="1"/>
</dbReference>
<sequence length="282" mass="31718">MISTVLLSWAFRPTWILVPLLIVAVLLTLLYVFQDRLIFYPQSITEDEAEAVTERYDYVSEVSYQVDDEKHVHGWLIEPQTERGKSEGLLIYYGGNAEELSAQIPEMSAELASWSVLLVNYRGYGLSDGAPSEEALYNDALMIFDDIKRRMDPEPPQTVLMGRSIGTGVAVKVASERPVDGTILISPFDSLKEVGRQHYPFLPVGALLRYDFSSAERINAVGSPILTVSGSDDSIIPKERTQKLIEKIGLPHRHEEIAGRGHNDLHLDAKYWETIHEFLDAE</sequence>
<dbReference type="STRING" id="1464123.SAMN05444126_10940"/>
<evidence type="ECO:0000313" key="3">
    <source>
        <dbReference type="EMBL" id="SER93581.1"/>
    </source>
</evidence>